<feature type="region of interest" description="Disordered" evidence="6">
    <location>
        <begin position="140"/>
        <end position="159"/>
    </location>
</feature>
<dbReference type="InterPro" id="IPR006118">
    <property type="entry name" value="Recombinase_CS"/>
</dbReference>
<organism evidence="8 9">
    <name type="scientific">Magnetospirillum moscoviense</name>
    <dbReference type="NCBI Taxonomy" id="1437059"/>
    <lineage>
        <taxon>Bacteria</taxon>
        <taxon>Pseudomonadati</taxon>
        <taxon>Pseudomonadota</taxon>
        <taxon>Alphaproteobacteria</taxon>
        <taxon>Rhodospirillales</taxon>
        <taxon>Rhodospirillaceae</taxon>
        <taxon>Magnetospirillum</taxon>
    </lineage>
</organism>
<name>A0A178MKW4_9PROT</name>
<dbReference type="SUPFAM" id="SSF53041">
    <property type="entry name" value="Resolvase-like"/>
    <property type="match status" value="1"/>
</dbReference>
<dbReference type="GO" id="GO:0003677">
    <property type="term" value="F:DNA binding"/>
    <property type="evidence" value="ECO:0007669"/>
    <property type="project" value="UniProtKB-KW"/>
</dbReference>
<evidence type="ECO:0000313" key="9">
    <source>
        <dbReference type="Proteomes" id="UP000078543"/>
    </source>
</evidence>
<dbReference type="PANTHER" id="PTHR30461">
    <property type="entry name" value="DNA-INVERTASE FROM LAMBDOID PROPHAGE"/>
    <property type="match status" value="1"/>
</dbReference>
<dbReference type="GO" id="GO:0015074">
    <property type="term" value="P:DNA integration"/>
    <property type="evidence" value="ECO:0007669"/>
    <property type="project" value="UniProtKB-KW"/>
</dbReference>
<gene>
    <name evidence="8" type="ORF">A6A05_14935</name>
</gene>
<dbReference type="AlphaFoldDB" id="A0A178MKW4"/>
<dbReference type="EMBL" id="LWQU01000159">
    <property type="protein sequence ID" value="OAN48644.1"/>
    <property type="molecule type" value="Genomic_DNA"/>
</dbReference>
<dbReference type="STRING" id="1437059.A6A05_14935"/>
<keyword evidence="2" id="KW-0238">DNA-binding</keyword>
<keyword evidence="3" id="KW-0233">DNA recombination</keyword>
<protein>
    <recommendedName>
        <fullName evidence="7">Resolvase/invertase-type recombinase catalytic domain-containing protein</fullName>
    </recommendedName>
</protein>
<dbReference type="InterPro" id="IPR006119">
    <property type="entry name" value="Resolv_N"/>
</dbReference>
<dbReference type="InterPro" id="IPR036162">
    <property type="entry name" value="Resolvase-like_N_sf"/>
</dbReference>
<dbReference type="PROSITE" id="PS00397">
    <property type="entry name" value="RECOMBINASES_1"/>
    <property type="match status" value="1"/>
</dbReference>
<evidence type="ECO:0000313" key="8">
    <source>
        <dbReference type="EMBL" id="OAN48644.1"/>
    </source>
</evidence>
<dbReference type="Proteomes" id="UP000078543">
    <property type="component" value="Unassembled WGS sequence"/>
</dbReference>
<evidence type="ECO:0000256" key="4">
    <source>
        <dbReference type="PIRSR" id="PIRSR606118-50"/>
    </source>
</evidence>
<dbReference type="OrthoDB" id="2290206at2"/>
<feature type="domain" description="Resolvase/invertase-type recombinase catalytic" evidence="7">
    <location>
        <begin position="4"/>
        <end position="146"/>
    </location>
</feature>
<dbReference type="Pfam" id="PF07508">
    <property type="entry name" value="Recombinase"/>
    <property type="match status" value="1"/>
</dbReference>
<keyword evidence="1" id="KW-0229">DNA integration</keyword>
<dbReference type="InterPro" id="IPR050639">
    <property type="entry name" value="SSR_resolvase"/>
</dbReference>
<keyword evidence="9" id="KW-1185">Reference proteome</keyword>
<reference evidence="8 9" key="1">
    <citation type="submission" date="2016-04" db="EMBL/GenBank/DDBJ databases">
        <title>Draft genome sequence of freshwater magnetotactic bacteria Magnetospirillum marisnigri SP-1 and Magnetospirillum moscoviense BB-1.</title>
        <authorList>
            <person name="Koziaeva V."/>
            <person name="Dziuba M.V."/>
            <person name="Ivanov T.M."/>
            <person name="Kuznetsov B."/>
            <person name="Grouzdev D.S."/>
        </authorList>
    </citation>
    <scope>NUCLEOTIDE SEQUENCE [LARGE SCALE GENOMIC DNA]</scope>
    <source>
        <strain evidence="8 9">BB-1</strain>
    </source>
</reference>
<dbReference type="GO" id="GO:0000150">
    <property type="term" value="F:DNA strand exchange activity"/>
    <property type="evidence" value="ECO:0007669"/>
    <property type="project" value="InterPro"/>
</dbReference>
<proteinExistence type="predicted"/>
<evidence type="ECO:0000259" key="7">
    <source>
        <dbReference type="SMART" id="SM00857"/>
    </source>
</evidence>
<feature type="active site" description="O-(5'-phospho-DNA)-serine intermediate" evidence="4 5">
    <location>
        <position position="11"/>
    </location>
</feature>
<evidence type="ECO:0000256" key="2">
    <source>
        <dbReference type="ARBA" id="ARBA00023125"/>
    </source>
</evidence>
<evidence type="ECO:0000256" key="1">
    <source>
        <dbReference type="ARBA" id="ARBA00022908"/>
    </source>
</evidence>
<dbReference type="InterPro" id="IPR011109">
    <property type="entry name" value="DNA_bind_recombinase_dom"/>
</dbReference>
<dbReference type="SMART" id="SM00857">
    <property type="entry name" value="Resolvase"/>
    <property type="match status" value="1"/>
</dbReference>
<dbReference type="PANTHER" id="PTHR30461:SF2">
    <property type="entry name" value="SERINE RECOMBINASE PINE-RELATED"/>
    <property type="match status" value="1"/>
</dbReference>
<sequence length="246" mass="26004">MKQAIAYIRVSTKDQGANGVGLGLQLEQIRAFASASRISVTEVFQDVDTGTGEAGIYKRNGLQRAILKARELNCPIIVSNVDRLTRSSKAMADFIADEGIKVIAASHGKKSKAVLVGEAARGQMEAQIISERTRAALSKKKAEGVPLGNRTNLPDARAKSVAVRSQKSEARAENLRPVVAAILASGTSSYRGIAEALASRGVPSPRGGEWSPSAIKRLLAQIADRGGSALSEPQAEGKPCEAWGTW</sequence>
<evidence type="ECO:0000256" key="6">
    <source>
        <dbReference type="SAM" id="MobiDB-lite"/>
    </source>
</evidence>
<evidence type="ECO:0000256" key="3">
    <source>
        <dbReference type="ARBA" id="ARBA00023172"/>
    </source>
</evidence>
<evidence type="ECO:0000256" key="5">
    <source>
        <dbReference type="PROSITE-ProRule" id="PRU10137"/>
    </source>
</evidence>
<dbReference type="Pfam" id="PF00239">
    <property type="entry name" value="Resolvase"/>
    <property type="match status" value="1"/>
</dbReference>
<comment type="caution">
    <text evidence="8">The sequence shown here is derived from an EMBL/GenBank/DDBJ whole genome shotgun (WGS) entry which is preliminary data.</text>
</comment>
<dbReference type="RefSeq" id="WP_068502712.1">
    <property type="nucleotide sequence ID" value="NZ_LWQU01000159.1"/>
</dbReference>
<dbReference type="CDD" id="cd00338">
    <property type="entry name" value="Ser_Recombinase"/>
    <property type="match status" value="1"/>
</dbReference>
<dbReference type="Gene3D" id="3.40.50.1390">
    <property type="entry name" value="Resolvase, N-terminal catalytic domain"/>
    <property type="match status" value="1"/>
</dbReference>
<feature type="region of interest" description="Disordered" evidence="6">
    <location>
        <begin position="227"/>
        <end position="246"/>
    </location>
</feature>
<accession>A0A178MKW4</accession>